<dbReference type="SUPFAM" id="SSF53448">
    <property type="entry name" value="Nucleotide-diphospho-sugar transferases"/>
    <property type="match status" value="1"/>
</dbReference>
<evidence type="ECO:0000313" key="3">
    <source>
        <dbReference type="Proteomes" id="UP001055057"/>
    </source>
</evidence>
<name>A0ABQ4TUV6_9HYPH</name>
<accession>A0ABQ4TUV6</accession>
<dbReference type="Gene3D" id="3.90.550.10">
    <property type="entry name" value="Spore Coat Polysaccharide Biosynthesis Protein SpsA, Chain A"/>
    <property type="match status" value="1"/>
</dbReference>
<dbReference type="InterPro" id="IPR029044">
    <property type="entry name" value="Nucleotide-diphossugar_trans"/>
</dbReference>
<organism evidence="2 3">
    <name type="scientific">Methylobacterium trifolii</name>
    <dbReference type="NCBI Taxonomy" id="1003092"/>
    <lineage>
        <taxon>Bacteria</taxon>
        <taxon>Pseudomonadati</taxon>
        <taxon>Pseudomonadota</taxon>
        <taxon>Alphaproteobacteria</taxon>
        <taxon>Hyphomicrobiales</taxon>
        <taxon>Methylobacteriaceae</taxon>
        <taxon>Methylobacterium</taxon>
    </lineage>
</organism>
<evidence type="ECO:0000259" key="1">
    <source>
        <dbReference type="Pfam" id="PF00535"/>
    </source>
</evidence>
<reference evidence="2" key="2">
    <citation type="submission" date="2021-08" db="EMBL/GenBank/DDBJ databases">
        <authorList>
            <person name="Tani A."/>
            <person name="Ola A."/>
            <person name="Ogura Y."/>
            <person name="Katsura K."/>
            <person name="Hayashi T."/>
        </authorList>
    </citation>
    <scope>NUCLEOTIDE SEQUENCE</scope>
    <source>
        <strain evidence="2">DSM 23632</strain>
    </source>
</reference>
<protein>
    <recommendedName>
        <fullName evidence="1">Glycosyltransferase 2-like domain-containing protein</fullName>
    </recommendedName>
</protein>
<comment type="caution">
    <text evidence="2">The sequence shown here is derived from an EMBL/GenBank/DDBJ whole genome shotgun (WGS) entry which is preliminary data.</text>
</comment>
<dbReference type="Proteomes" id="UP001055057">
    <property type="component" value="Unassembled WGS sequence"/>
</dbReference>
<reference evidence="2" key="1">
    <citation type="journal article" date="2021" name="Front. Microbiol.">
        <title>Comprehensive Comparative Genomics and Phenotyping of Methylobacterium Species.</title>
        <authorList>
            <person name="Alessa O."/>
            <person name="Ogura Y."/>
            <person name="Fujitani Y."/>
            <person name="Takami H."/>
            <person name="Hayashi T."/>
            <person name="Sahin N."/>
            <person name="Tani A."/>
        </authorList>
    </citation>
    <scope>NUCLEOTIDE SEQUENCE</scope>
    <source>
        <strain evidence="2">DSM 23632</strain>
    </source>
</reference>
<keyword evidence="3" id="KW-1185">Reference proteome</keyword>
<feature type="domain" description="Glycosyltransferase 2-like" evidence="1">
    <location>
        <begin position="26"/>
        <end position="143"/>
    </location>
</feature>
<dbReference type="EMBL" id="BPRB01000061">
    <property type="protein sequence ID" value="GJE59071.1"/>
    <property type="molecule type" value="Genomic_DNA"/>
</dbReference>
<dbReference type="InterPro" id="IPR001173">
    <property type="entry name" value="Glyco_trans_2-like"/>
</dbReference>
<proteinExistence type="predicted"/>
<gene>
    <name evidence="2" type="ORF">MPOCJGCO_1158</name>
</gene>
<evidence type="ECO:0000313" key="2">
    <source>
        <dbReference type="EMBL" id="GJE59071.1"/>
    </source>
</evidence>
<dbReference type="Pfam" id="PF00535">
    <property type="entry name" value="Glycos_transf_2"/>
    <property type="match status" value="1"/>
</dbReference>
<dbReference type="RefSeq" id="WP_238181662.1">
    <property type="nucleotide sequence ID" value="NZ_BPRB01000061.1"/>
</dbReference>
<sequence>MRRGAGWRSILGRAGIGGREPEGDVTVVLTSCGRHDLLERTLASFRAWNTDSGIRDFVVVEDGPGDPSALCARYGVRLIRLGRAAGQIAAIERGYAEVRTPYIFHLEDDWEFYRGGFVERSRAVLAHDPSTICVWLRAWDDTNGHPLYFTSATEDFGVLAFGYRGKWHGFTFNPGLRRLADYAALGSFSRVLARPEKHEGQISQLYHARGYRAVILDRGGYVRHIGWDRRIVQFPPHGPDAASP</sequence>